<dbReference type="Gene3D" id="3.40.50.12370">
    <property type="match status" value="1"/>
</dbReference>
<dbReference type="RefSeq" id="WP_114132128.1">
    <property type="nucleotide sequence ID" value="NZ_CP068436.1"/>
</dbReference>
<name>A0A367PK87_CUPNE</name>
<dbReference type="PANTHER" id="PTHR46268">
    <property type="entry name" value="STRESS RESPONSE PROTEIN NHAX"/>
    <property type="match status" value="1"/>
</dbReference>
<comment type="similarity">
    <text evidence="1">Belongs to the universal stress protein A family.</text>
</comment>
<dbReference type="CDD" id="cd00293">
    <property type="entry name" value="USP-like"/>
    <property type="match status" value="1"/>
</dbReference>
<evidence type="ECO:0000256" key="1">
    <source>
        <dbReference type="ARBA" id="ARBA00008791"/>
    </source>
</evidence>
<dbReference type="AlphaFoldDB" id="A0A367PK87"/>
<dbReference type="Proteomes" id="UP000253501">
    <property type="component" value="Unassembled WGS sequence"/>
</dbReference>
<gene>
    <name evidence="3" type="ORF">DDK22_11870</name>
</gene>
<dbReference type="Pfam" id="PF00582">
    <property type="entry name" value="Usp"/>
    <property type="match status" value="1"/>
</dbReference>
<dbReference type="InterPro" id="IPR006016">
    <property type="entry name" value="UspA"/>
</dbReference>
<accession>A0A367PK87</accession>
<comment type="caution">
    <text evidence="3">The sequence shown here is derived from an EMBL/GenBank/DDBJ whole genome shotgun (WGS) entry which is preliminary data.</text>
</comment>
<dbReference type="PANTHER" id="PTHR46268:SF15">
    <property type="entry name" value="UNIVERSAL STRESS PROTEIN HP_0031"/>
    <property type="match status" value="1"/>
</dbReference>
<dbReference type="SUPFAM" id="SSF52402">
    <property type="entry name" value="Adenine nucleotide alpha hydrolases-like"/>
    <property type="match status" value="2"/>
</dbReference>
<evidence type="ECO:0000313" key="4">
    <source>
        <dbReference type="Proteomes" id="UP000253501"/>
    </source>
</evidence>
<protein>
    <submittedName>
        <fullName evidence="3">Universal stress protein</fullName>
    </submittedName>
</protein>
<proteinExistence type="inferred from homology"/>
<sequence>MDYATILVHLDASRHVHQRLHLSTQLALEFHAALVGLLAAGNPDPRAIRYFADGERYLASYKDWHRKIEDWARQAFEGATKGTAVTAEWRAPDWATVSTVQADAHLADLLILGQRDSADDEAFAEDHFVESVILHCGRPVLVVPYAGRFSSVGKNILVAWNGSREAARAIRDALPLLLRADHVHVVSYLKPGVLRDPWLSPVQHAVAWLAHHGVQASHEEPVVSGGGDEAGKLLLSLAADRDVDLIVMGAYGHARLREIVLGGMTRTLLESMTVPVLMSH</sequence>
<feature type="domain" description="UspA" evidence="2">
    <location>
        <begin position="154"/>
        <end position="278"/>
    </location>
</feature>
<dbReference type="PRINTS" id="PR01438">
    <property type="entry name" value="UNVRSLSTRESS"/>
</dbReference>
<organism evidence="3 4">
    <name type="scientific">Cupriavidus necator</name>
    <name type="common">Alcaligenes eutrophus</name>
    <name type="synonym">Ralstonia eutropha</name>
    <dbReference type="NCBI Taxonomy" id="106590"/>
    <lineage>
        <taxon>Bacteria</taxon>
        <taxon>Pseudomonadati</taxon>
        <taxon>Pseudomonadota</taxon>
        <taxon>Betaproteobacteria</taxon>
        <taxon>Burkholderiales</taxon>
        <taxon>Burkholderiaceae</taxon>
        <taxon>Cupriavidus</taxon>
    </lineage>
</organism>
<evidence type="ECO:0000259" key="2">
    <source>
        <dbReference type="Pfam" id="PF00582"/>
    </source>
</evidence>
<evidence type="ECO:0000313" key="3">
    <source>
        <dbReference type="EMBL" id="RCJ08322.1"/>
    </source>
</evidence>
<dbReference type="EMBL" id="QDHA01000026">
    <property type="protein sequence ID" value="RCJ08322.1"/>
    <property type="molecule type" value="Genomic_DNA"/>
</dbReference>
<reference evidence="3 4" key="1">
    <citation type="submission" date="2018-04" db="EMBL/GenBank/DDBJ databases">
        <title>Cupriavidus necator CR12 genome sequencing and assembly.</title>
        <authorList>
            <person name="Ben Fekih I."/>
            <person name="Mazhar H.S."/>
            <person name="Bello S.K."/>
            <person name="Rensing C."/>
        </authorList>
    </citation>
    <scope>NUCLEOTIDE SEQUENCE [LARGE SCALE GENOMIC DNA]</scope>
    <source>
        <strain evidence="3 4">CR12</strain>
    </source>
</reference>
<dbReference type="InterPro" id="IPR006015">
    <property type="entry name" value="Universal_stress_UspA"/>
</dbReference>